<dbReference type="EMBL" id="GBRH01261855">
    <property type="protein sequence ID" value="JAD36040.1"/>
    <property type="molecule type" value="Transcribed_RNA"/>
</dbReference>
<evidence type="ECO:0000313" key="1">
    <source>
        <dbReference type="EMBL" id="JAD36040.1"/>
    </source>
</evidence>
<proteinExistence type="predicted"/>
<sequence length="147" mass="16852">MKQDPLCWQRCPKILFSFRDGPTWSTFACPGSCLGGTLSKTSEHKARHQKLPICGGPHSMTSLPHLSTEIVATLLQSRYFFLHPFILSHTTTSRCFFSPAKVLDLGPELLERSSVPWIRSIRRSRWGLDYPRWSLLLGYNLMVNRFV</sequence>
<protein>
    <submittedName>
        <fullName evidence="1">Uncharacterized protein</fullName>
    </submittedName>
</protein>
<name>A0A0A8ZH17_ARUDO</name>
<reference evidence="1" key="1">
    <citation type="submission" date="2014-09" db="EMBL/GenBank/DDBJ databases">
        <authorList>
            <person name="Magalhaes I.L.F."/>
            <person name="Oliveira U."/>
            <person name="Santos F.R."/>
            <person name="Vidigal T.H.D.A."/>
            <person name="Brescovit A.D."/>
            <person name="Santos A.J."/>
        </authorList>
    </citation>
    <scope>NUCLEOTIDE SEQUENCE</scope>
    <source>
        <tissue evidence="1">Shoot tissue taken approximately 20 cm above the soil surface</tissue>
    </source>
</reference>
<accession>A0A0A8ZH17</accession>
<reference evidence="1" key="2">
    <citation type="journal article" date="2015" name="Data Brief">
        <title>Shoot transcriptome of the giant reed, Arundo donax.</title>
        <authorList>
            <person name="Barrero R.A."/>
            <person name="Guerrero F.D."/>
            <person name="Moolhuijzen P."/>
            <person name="Goolsby J.A."/>
            <person name="Tidwell J."/>
            <person name="Bellgard S.E."/>
            <person name="Bellgard M.I."/>
        </authorList>
    </citation>
    <scope>NUCLEOTIDE SEQUENCE</scope>
    <source>
        <tissue evidence="1">Shoot tissue taken approximately 20 cm above the soil surface</tissue>
    </source>
</reference>
<organism evidence="1">
    <name type="scientific">Arundo donax</name>
    <name type="common">Giant reed</name>
    <name type="synonym">Donax arundinaceus</name>
    <dbReference type="NCBI Taxonomy" id="35708"/>
    <lineage>
        <taxon>Eukaryota</taxon>
        <taxon>Viridiplantae</taxon>
        <taxon>Streptophyta</taxon>
        <taxon>Embryophyta</taxon>
        <taxon>Tracheophyta</taxon>
        <taxon>Spermatophyta</taxon>
        <taxon>Magnoliopsida</taxon>
        <taxon>Liliopsida</taxon>
        <taxon>Poales</taxon>
        <taxon>Poaceae</taxon>
        <taxon>PACMAD clade</taxon>
        <taxon>Arundinoideae</taxon>
        <taxon>Arundineae</taxon>
        <taxon>Arundo</taxon>
    </lineage>
</organism>
<dbReference type="AlphaFoldDB" id="A0A0A8ZH17"/>